<feature type="domain" description="Gnk2-homologous" evidence="3">
    <location>
        <begin position="58"/>
        <end position="111"/>
    </location>
</feature>
<gene>
    <name evidence="4" type="ORF">Ahy_B09g100046</name>
</gene>
<dbReference type="EMBL" id="SDMP01000019">
    <property type="protein sequence ID" value="RYQ93805.1"/>
    <property type="molecule type" value="Genomic_DNA"/>
</dbReference>
<dbReference type="Gene3D" id="3.30.430.20">
    <property type="entry name" value="Gnk2 domain, C-X8-C-X2-C motif"/>
    <property type="match status" value="1"/>
</dbReference>
<reference evidence="4 5" key="1">
    <citation type="submission" date="2019-01" db="EMBL/GenBank/DDBJ databases">
        <title>Sequencing of cultivated peanut Arachis hypogaea provides insights into genome evolution and oil improvement.</title>
        <authorList>
            <person name="Chen X."/>
        </authorList>
    </citation>
    <scope>NUCLEOTIDE SEQUENCE [LARGE SCALE GENOMIC DNA]</scope>
    <source>
        <strain evidence="5">cv. Fuhuasheng</strain>
        <tissue evidence="4">Leaves</tissue>
    </source>
</reference>
<accession>A0A444XWL0</accession>
<evidence type="ECO:0000256" key="2">
    <source>
        <dbReference type="ARBA" id="ARBA00022737"/>
    </source>
</evidence>
<evidence type="ECO:0000256" key="1">
    <source>
        <dbReference type="ARBA" id="ARBA00022729"/>
    </source>
</evidence>
<dbReference type="PANTHER" id="PTHR32099">
    <property type="entry name" value="CYSTEINE-RICH REPEAT SECRETORY PROTEIN"/>
    <property type="match status" value="1"/>
</dbReference>
<evidence type="ECO:0000259" key="3">
    <source>
        <dbReference type="Pfam" id="PF01657"/>
    </source>
</evidence>
<dbReference type="InterPro" id="IPR002902">
    <property type="entry name" value="GNK2"/>
</dbReference>
<organism evidence="4 5">
    <name type="scientific">Arachis hypogaea</name>
    <name type="common">Peanut</name>
    <dbReference type="NCBI Taxonomy" id="3818"/>
    <lineage>
        <taxon>Eukaryota</taxon>
        <taxon>Viridiplantae</taxon>
        <taxon>Streptophyta</taxon>
        <taxon>Embryophyta</taxon>
        <taxon>Tracheophyta</taxon>
        <taxon>Spermatophyta</taxon>
        <taxon>Magnoliopsida</taxon>
        <taxon>eudicotyledons</taxon>
        <taxon>Gunneridae</taxon>
        <taxon>Pentapetalae</taxon>
        <taxon>rosids</taxon>
        <taxon>fabids</taxon>
        <taxon>Fabales</taxon>
        <taxon>Fabaceae</taxon>
        <taxon>Papilionoideae</taxon>
        <taxon>50 kb inversion clade</taxon>
        <taxon>dalbergioids sensu lato</taxon>
        <taxon>Dalbergieae</taxon>
        <taxon>Pterocarpus clade</taxon>
        <taxon>Arachis</taxon>
    </lineage>
</organism>
<dbReference type="Proteomes" id="UP000289738">
    <property type="component" value="Chromosome B09"/>
</dbReference>
<name>A0A444XWL0_ARAHY</name>
<evidence type="ECO:0000313" key="5">
    <source>
        <dbReference type="Proteomes" id="UP000289738"/>
    </source>
</evidence>
<keyword evidence="2" id="KW-0677">Repeat</keyword>
<dbReference type="PANTHER" id="PTHR32099:SF51">
    <property type="entry name" value="CYSTEINE-RICH RECEPTOR-LIKE PROTEIN KINASE 25 ISOFORM X1"/>
    <property type="match status" value="1"/>
</dbReference>
<comment type="caution">
    <text evidence="4">The sequence shown here is derived from an EMBL/GenBank/DDBJ whole genome shotgun (WGS) entry which is preliminary data.</text>
</comment>
<dbReference type="InterPro" id="IPR038408">
    <property type="entry name" value="GNK2_sf"/>
</dbReference>
<dbReference type="CDD" id="cd23509">
    <property type="entry name" value="Gnk2-like"/>
    <property type="match status" value="1"/>
</dbReference>
<proteinExistence type="predicted"/>
<keyword evidence="5" id="KW-1185">Reference proteome</keyword>
<evidence type="ECO:0000313" key="4">
    <source>
        <dbReference type="EMBL" id="RYQ93805.1"/>
    </source>
</evidence>
<protein>
    <recommendedName>
        <fullName evidence="3">Gnk2-homologous domain-containing protein</fullName>
    </recommendedName>
</protein>
<keyword evidence="1" id="KW-0732">Signal</keyword>
<sequence length="122" mass="13843">MEIVNIKWENKKKNKMYTLKEFHYLKRINFVYKQLPISCLIIIIFISKVNADATALVCGNTVVNSRANSNYAKNLNTLLSTLTSNTKINYGFYNSSYGQNTDRVNAIGLCNTARRQLVALLG</sequence>
<dbReference type="Pfam" id="PF01657">
    <property type="entry name" value="Stress-antifung"/>
    <property type="match status" value="1"/>
</dbReference>
<dbReference type="AlphaFoldDB" id="A0A444XWL0"/>